<sequence>AFLLPGNSRTHYSYCLPTQALPSNKNESDYDARLCFGDCSPLSSCLAHSMPHTHRTHVQLCSPLWCQPKCLWGPCLNGKGDSVNTRMQASKPPRTDRAEAYRRSQTDSATVFIQAIQNCMAKECVDIP</sequence>
<name>A0A8C8AA87_9STRI</name>
<dbReference type="Ensembl" id="ENSOSUT00000003480.1">
    <property type="protein sequence ID" value="ENSOSUP00000003380.1"/>
    <property type="gene ID" value="ENSOSUG00000002393.1"/>
</dbReference>
<evidence type="ECO:0000313" key="3">
    <source>
        <dbReference type="Proteomes" id="UP000694552"/>
    </source>
</evidence>
<evidence type="ECO:0000313" key="2">
    <source>
        <dbReference type="Ensembl" id="ENSOSUP00000003380.1"/>
    </source>
</evidence>
<dbReference type="AlphaFoldDB" id="A0A8C8AA87"/>
<dbReference type="Proteomes" id="UP000694552">
    <property type="component" value="Unplaced"/>
</dbReference>
<protein>
    <submittedName>
        <fullName evidence="2">Uncharacterized protein</fullName>
    </submittedName>
</protein>
<reference evidence="2" key="1">
    <citation type="submission" date="2025-08" db="UniProtKB">
        <authorList>
            <consortium name="Ensembl"/>
        </authorList>
    </citation>
    <scope>IDENTIFICATION</scope>
</reference>
<feature type="region of interest" description="Disordered" evidence="1">
    <location>
        <begin position="83"/>
        <end position="103"/>
    </location>
</feature>
<evidence type="ECO:0000256" key="1">
    <source>
        <dbReference type="SAM" id="MobiDB-lite"/>
    </source>
</evidence>
<organism evidence="2 3">
    <name type="scientific">Otus sunia</name>
    <name type="common">Oriental scops-owl</name>
    <dbReference type="NCBI Taxonomy" id="257818"/>
    <lineage>
        <taxon>Eukaryota</taxon>
        <taxon>Metazoa</taxon>
        <taxon>Chordata</taxon>
        <taxon>Craniata</taxon>
        <taxon>Vertebrata</taxon>
        <taxon>Euteleostomi</taxon>
        <taxon>Archelosauria</taxon>
        <taxon>Archosauria</taxon>
        <taxon>Dinosauria</taxon>
        <taxon>Saurischia</taxon>
        <taxon>Theropoda</taxon>
        <taxon>Coelurosauria</taxon>
        <taxon>Aves</taxon>
        <taxon>Neognathae</taxon>
        <taxon>Neoaves</taxon>
        <taxon>Telluraves</taxon>
        <taxon>Strigiformes</taxon>
        <taxon>Strigidae</taxon>
        <taxon>Otus</taxon>
    </lineage>
</organism>
<feature type="compositionally biased region" description="Basic and acidic residues" evidence="1">
    <location>
        <begin position="93"/>
        <end position="103"/>
    </location>
</feature>
<proteinExistence type="predicted"/>
<reference evidence="2" key="2">
    <citation type="submission" date="2025-09" db="UniProtKB">
        <authorList>
            <consortium name="Ensembl"/>
        </authorList>
    </citation>
    <scope>IDENTIFICATION</scope>
</reference>
<keyword evidence="3" id="KW-1185">Reference proteome</keyword>
<accession>A0A8C8AA87</accession>